<evidence type="ECO:0000259" key="4">
    <source>
        <dbReference type="Pfam" id="PF20416"/>
    </source>
</evidence>
<feature type="region of interest" description="Disordered" evidence="2">
    <location>
        <begin position="1734"/>
        <end position="1774"/>
    </location>
</feature>
<dbReference type="InterPro" id="IPR052575">
    <property type="entry name" value="SSU_processome_comp_20"/>
</dbReference>
<dbReference type="Pfam" id="PF23099">
    <property type="entry name" value="UTP20_C"/>
    <property type="match status" value="1"/>
</dbReference>
<comment type="caution">
    <text evidence="6">The sequence shown here is derived from an EMBL/GenBank/DDBJ whole genome shotgun (WGS) entry which is preliminary data.</text>
</comment>
<dbReference type="InterPro" id="IPR011989">
    <property type="entry name" value="ARM-like"/>
</dbReference>
<evidence type="ECO:0000259" key="5">
    <source>
        <dbReference type="Pfam" id="PF23099"/>
    </source>
</evidence>
<dbReference type="InterPro" id="IPR016024">
    <property type="entry name" value="ARM-type_fold"/>
</dbReference>
<evidence type="ECO:0000256" key="2">
    <source>
        <dbReference type="SAM" id="MobiDB-lite"/>
    </source>
</evidence>
<keyword evidence="7" id="KW-1185">Reference proteome</keyword>
<dbReference type="GO" id="GO:0030686">
    <property type="term" value="C:90S preribosome"/>
    <property type="evidence" value="ECO:0007669"/>
    <property type="project" value="TreeGrafter"/>
</dbReference>
<feature type="domain" description="U3 small nucleolar RNA-associated protein 20 C-terminal" evidence="5">
    <location>
        <begin position="2369"/>
        <end position="2723"/>
    </location>
</feature>
<dbReference type="InterPro" id="IPR057525">
    <property type="entry name" value="UTP20_C"/>
</dbReference>
<dbReference type="Proteomes" id="UP000193498">
    <property type="component" value="Unassembled WGS sequence"/>
</dbReference>
<sequence length="2742" mass="313519">MVKDNIIAKELNTGEGENRWKYQPFKARVEKLHIDVIHRVRPVTEEPEDADTFFNEALQSWRELNCTTHFAEFYVSVEKYTQSLAQLLYHKEKVVEILEQHLSVEDSLALEPMLNLVTMLAKDLQEEFFPFYERMLACIIPLVKHRDVNILEWSFNAIAYLFKYLSKQLVADLRPTFRLLSPLLGEHQQKPYIRVFAAESFSFLIRKTRGDDLHNIISHMITSLVGNYSDDYCHGISALLYEASKHVNNRLHSRGISILMELLTFLYQREIESDDLYQDPLFKLVINVYTLIAHYVKKEHISPVWDLILGQTEQCLKDIQSGKSEERIKLGKLLAIINLLVAIRKGSKVIDFPHVHAITESACKALLVDATSKCPSFATEELLKLVSSTLVKGKLEDTLSKGKVILDMVFQYHNPVPVISFCFALARFEWKHYTQILLPYIVNFSSRVWSTNSVEIILLLSYLIKHEVLALTDGLISSVLTQDSRIRFPKLPNKEQVSLADGLLEIARKDRDWSKDVKDFNEIDCEESNELLDITLVSAALDVIPFVSMPFDKAFTSIKALIDQLVAFLSSDKTSKETMKGSISQGDSALSIESLLGHSLSALVMVAQKHGDKGVESLSTIIELVLNEILVPHGTCQLVVKGVASYIRAVRNSPACKSHLSVKSLEKVYPSLLSNISSVYQRKRLYTFEVLSMFEQFKMKTSDKGQLEECDVFNQCLIIEQVSNDLQTYRDKLMYVRRVALMVENGRMPEFYKEVAPRLALGLFTINLSLIWPEAIALAAKFAKVDGHTFWNIFHNEFSKFEEESRLLESGLTPSANDAYMKYVANMHHFEVAFKPVESGGLSFSCPSVQKLHKAFEIGQSFVKTDLAKSFLMEFILIWEPTKDHLDYWNYYSLIVKTLGEVPQIAEQHSRSLVPVFMKFVKEEYEAVFEQIQLHGQNAEEDDAEMDVDGAANEKLDKGLVLEHSTKATKNKMNLYLQLFAKFKNPKSVYKSAELKTIYLSLLARGDAKIQLLALECLLTWKTPQVTPYADNLRNLLDDIKFRDELSTFSLDRESGSVDAAHRAELIPFLVRILYGRMIARKGKVSSKLGMAARRTAVLQTIAHLDEEELHEFVKLMLEPFECLNSTPGLVNGKFEPDMNFNVTAMVPVRKQIGFLHNLEDVLKQLASFVLPFIPELLKAVLYMLTDASRSMDEEELEAIDILHRKEIRQLSVKRLGGFFKLSATFDYLPYLPYIFQVAITPRIAKFAVENSQAPTALMDLFVIWAKRVEYVSFLVDYDKELLRGVFGCLSAKKVQNSVISVVLEIIEDILSMYTEPSTNEEQNLAEYIILPYVDDLLNNIGHIITVASENVAFGKDQFSKRQIFILSQIAAYVKQGEQARQLVDILLPSLKKPVRVVPEKTKADILLIMKNFIPLIAELKELGTLYTRYYSFISLMFSTLESRDCRVLLAEVLTTFSSFDPKLKPVVELITELNSFSATRLDEPDFDRRLTAFGALTQTTYLEFTPDQWLPILHNLIYFVQDPEEMSIRNNASFALTKFVDRTIGIEDPELNGKFHNLLTHVVFPAIRKGMKSRQELIRVEFLTILAHAIRVRPELEEISDMACLLADGDEEASFFNNIHHIQLHRRIRAVARLAGECQAGKIKPNNITRIFIPLLSHFIFESDTITDHNLINETVTALGVLSKQLPWGPYYAMIRQYLKLIPKKPTLEKILVRVVVALLEDFHFDLTNASYELPKPANEPQTDAAATTPAEPEEEEEEEEAEEEPSQLNPNQTLASQLSPATASYILSAVTTQLLPDLQKYLTKRDDENVNVRVPVALAITKLLKCLPAKALQTHLPGMLTSICQTLRSRSQETRDTTRSTLVKIATFLGPSYFSFIVKELKGALQRGYQLHVLGYTLHAILVQMVPELNVGDIDYCLEPVIEILIEDVFGEVGVEKETEEITNKMKEAKTHKSFESFELIGRIIRFKSIGVLLVPFKEIMVETENIKVTRKIDESLRRISAGINNNAEFDPKEVLIFCHGLISQNLKLSQAKKVVKKEKTNLETNFTVVLGRNPGFEKPDYFNANAHRFVEFGLSILLSSLKRSRFDVKSKEHLEMLDPFVDVVGNSTYSKHQRVIILSLRTLSVLCKLPLPSLQEGLPIIVKRIFQIIKGSSTTHSELVQTCFKLLTIAIRDNGTVNVTEKQLTFVLELVRPDLEEPERQSTTFSLIKAIISRKFIVEEVYDIMKVISEIMVTSQSSQVRELCRHVYLQFLLDYPQGKGRLRNQMNFLVKNLDYVYESGRQSVMEMLNVIFSKFADQILMEYAEMFFLALVMSMVNDDSNKCREMAGVLIKNLLLRLDSTRLENVFVLLNKWLEASSQQNLQRASIQVYGLLIDAFDEKSKKYIPETLDHIKSILEYSKQNMNENEEVDEDADMEVEVEWETGYFALSTFTKIVRKFPAMISQDTSREIWDLATSLLLHPHSWVRLSTCRLFGIYFTYLDPKTLSFANTTTRDSYLRKSVLTGIANKMCLQLKSEYLSEDLGTQLVKNLFFIGKCFYHEGSRGADEKDSDPEPEVDNAEEDADEVNDESNRNRSLFWLFRKLSFVARSDIGGNKATTRRTFIFQWFAAMASFIKADELKPYLIPIVSPIYRTVNDETSKGKEAEDLRTLGQEVLDFIRKQVGTTIYHEVYNQVRQRVVDIRRERKAKRSFQAITDPEAHARRKIQKNEMKKNSRKKKTSQFAASKERLTVVKNRNRSN</sequence>
<evidence type="ECO:0000256" key="1">
    <source>
        <dbReference type="PROSITE-ProRule" id="PRU00103"/>
    </source>
</evidence>
<dbReference type="InterPro" id="IPR046523">
    <property type="entry name" value="UTP20_dom"/>
</dbReference>
<dbReference type="Gene3D" id="1.25.10.10">
    <property type="entry name" value="Leucine-rich Repeat Variant"/>
    <property type="match status" value="3"/>
</dbReference>
<dbReference type="Pfam" id="PF20416">
    <property type="entry name" value="UTP20"/>
    <property type="match status" value="1"/>
</dbReference>
<dbReference type="InParanoid" id="A0A1Y1YUJ6"/>
<protein>
    <submittedName>
        <fullName evidence="6">Uncharacterized protein</fullName>
    </submittedName>
</protein>
<dbReference type="FunCoup" id="A0A1Y1YUJ6">
    <property type="interactions" value="750"/>
</dbReference>
<dbReference type="GO" id="GO:0032040">
    <property type="term" value="C:small-subunit processome"/>
    <property type="evidence" value="ECO:0007669"/>
    <property type="project" value="TreeGrafter"/>
</dbReference>
<accession>A0A1Y1YUJ6</accession>
<feature type="domain" description="U3 small nucleolar RNA-associated protein 20 N-terminal" evidence="3">
    <location>
        <begin position="967"/>
        <end position="1575"/>
    </location>
</feature>
<feature type="region of interest" description="Disordered" evidence="2">
    <location>
        <begin position="2694"/>
        <end position="2742"/>
    </location>
</feature>
<feature type="repeat" description="HEAT" evidence="1">
    <location>
        <begin position="1796"/>
        <end position="1837"/>
    </location>
</feature>
<reference evidence="6 7" key="1">
    <citation type="submission" date="2016-07" db="EMBL/GenBank/DDBJ databases">
        <title>Pervasive Adenine N6-methylation of Active Genes in Fungi.</title>
        <authorList>
            <consortium name="DOE Joint Genome Institute"/>
            <person name="Mondo S.J."/>
            <person name="Dannebaum R.O."/>
            <person name="Kuo R.C."/>
            <person name="Labutti K."/>
            <person name="Haridas S."/>
            <person name="Kuo A."/>
            <person name="Salamov A."/>
            <person name="Ahrendt S.R."/>
            <person name="Lipzen A."/>
            <person name="Sullivan W."/>
            <person name="Andreopoulos W.B."/>
            <person name="Clum A."/>
            <person name="Lindquist E."/>
            <person name="Daum C."/>
            <person name="Ramamoorthy G.K."/>
            <person name="Gryganskyi A."/>
            <person name="Culley D."/>
            <person name="Magnuson J.K."/>
            <person name="James T.Y."/>
            <person name="O'Malley M.A."/>
            <person name="Stajich J.E."/>
            <person name="Spatafora J.W."/>
            <person name="Visel A."/>
            <person name="Grigoriev I.V."/>
        </authorList>
    </citation>
    <scope>NUCLEOTIDE SEQUENCE [LARGE SCALE GENOMIC DNA]</scope>
    <source>
        <strain evidence="6 7">CBS 931.73</strain>
    </source>
</reference>
<dbReference type="Pfam" id="PF07539">
    <property type="entry name" value="UTP20_N"/>
    <property type="match status" value="1"/>
</dbReference>
<dbReference type="PANTHER" id="PTHR17695">
    <property type="entry name" value="SMALL SUBUNIT PROCESSOME COMPONENT 20 HOMOLOG"/>
    <property type="match status" value="1"/>
</dbReference>
<feature type="compositionally biased region" description="Acidic residues" evidence="2">
    <location>
        <begin position="1753"/>
        <end position="1767"/>
    </location>
</feature>
<dbReference type="PROSITE" id="PS50077">
    <property type="entry name" value="HEAT_REPEAT"/>
    <property type="match status" value="1"/>
</dbReference>
<feature type="domain" description="U3 small nucleolar RNA-associated protein 20" evidence="4">
    <location>
        <begin position="1807"/>
        <end position="2025"/>
    </location>
</feature>
<dbReference type="InterPro" id="IPR021133">
    <property type="entry name" value="HEAT_type_2"/>
</dbReference>
<dbReference type="InterPro" id="IPR011430">
    <property type="entry name" value="UTP20_N"/>
</dbReference>
<evidence type="ECO:0000313" key="7">
    <source>
        <dbReference type="Proteomes" id="UP000193498"/>
    </source>
</evidence>
<dbReference type="SUPFAM" id="SSF48371">
    <property type="entry name" value="ARM repeat"/>
    <property type="match status" value="2"/>
</dbReference>
<dbReference type="STRING" id="1314790.A0A1Y1YUJ6"/>
<gene>
    <name evidence="6" type="ORF">K493DRAFT_90981</name>
</gene>
<organism evidence="6 7">
    <name type="scientific">Basidiobolus meristosporus CBS 931.73</name>
    <dbReference type="NCBI Taxonomy" id="1314790"/>
    <lineage>
        <taxon>Eukaryota</taxon>
        <taxon>Fungi</taxon>
        <taxon>Fungi incertae sedis</taxon>
        <taxon>Zoopagomycota</taxon>
        <taxon>Entomophthoromycotina</taxon>
        <taxon>Basidiobolomycetes</taxon>
        <taxon>Basidiobolales</taxon>
        <taxon>Basidiobolaceae</taxon>
        <taxon>Basidiobolus</taxon>
    </lineage>
</organism>
<dbReference type="OrthoDB" id="360653at2759"/>
<feature type="compositionally biased region" description="Acidic residues" evidence="2">
    <location>
        <begin position="2551"/>
        <end position="2571"/>
    </location>
</feature>
<evidence type="ECO:0000259" key="3">
    <source>
        <dbReference type="Pfam" id="PF07539"/>
    </source>
</evidence>
<evidence type="ECO:0000313" key="6">
    <source>
        <dbReference type="EMBL" id="ORY01713.1"/>
    </source>
</evidence>
<name>A0A1Y1YUJ6_9FUNG</name>
<feature type="region of interest" description="Disordered" evidence="2">
    <location>
        <begin position="2545"/>
        <end position="2571"/>
    </location>
</feature>
<dbReference type="EMBL" id="MCFE01000066">
    <property type="protein sequence ID" value="ORY01713.1"/>
    <property type="molecule type" value="Genomic_DNA"/>
</dbReference>
<dbReference type="PANTHER" id="PTHR17695:SF11">
    <property type="entry name" value="SMALL SUBUNIT PROCESSOME COMPONENT 20 HOMOLOG"/>
    <property type="match status" value="1"/>
</dbReference>
<proteinExistence type="predicted"/>